<organism evidence="1 2">
    <name type="scientific">Rotaria sordida</name>
    <dbReference type="NCBI Taxonomy" id="392033"/>
    <lineage>
        <taxon>Eukaryota</taxon>
        <taxon>Metazoa</taxon>
        <taxon>Spiralia</taxon>
        <taxon>Gnathifera</taxon>
        <taxon>Rotifera</taxon>
        <taxon>Eurotatoria</taxon>
        <taxon>Bdelloidea</taxon>
        <taxon>Philodinida</taxon>
        <taxon>Philodinidae</taxon>
        <taxon>Rotaria</taxon>
    </lineage>
</organism>
<proteinExistence type="predicted"/>
<reference evidence="1" key="1">
    <citation type="submission" date="2021-02" db="EMBL/GenBank/DDBJ databases">
        <authorList>
            <person name="Nowell W R."/>
        </authorList>
    </citation>
    <scope>NUCLEOTIDE SEQUENCE</scope>
</reference>
<name>A0A818U645_9BILA</name>
<evidence type="ECO:0000313" key="2">
    <source>
        <dbReference type="Proteomes" id="UP000663836"/>
    </source>
</evidence>
<dbReference type="AlphaFoldDB" id="A0A818U645"/>
<accession>A0A818U645</accession>
<evidence type="ECO:0000313" key="1">
    <source>
        <dbReference type="EMBL" id="CAF3696089.1"/>
    </source>
</evidence>
<comment type="caution">
    <text evidence="1">The sequence shown here is derived from an EMBL/GenBank/DDBJ whole genome shotgun (WGS) entry which is preliminary data.</text>
</comment>
<gene>
    <name evidence="1" type="ORF">JBS370_LOCUS9186</name>
</gene>
<sequence length="207" mass="23406">MRIIEQHKILLEKAKVALAISSSADEMQSILDQVYTTIAANQKNEVVVKVESSLAENYSIVAKNDSCQYSSVDSTLIHNEPTSENVNHNSMDIDDNSTQMYRFNRPVDNTKNEADNEIKQIPISTIIHYCGLCPLTFDGAFGLTKTKLLTRLCSNQIVRQRILYPHFIHVHSMGANYAKRLVKAILQGQDPKTTKLFSDDEDIFNKK</sequence>
<dbReference type="Proteomes" id="UP000663836">
    <property type="component" value="Unassembled WGS sequence"/>
</dbReference>
<protein>
    <submittedName>
        <fullName evidence="1">Uncharacterized protein</fullName>
    </submittedName>
</protein>
<dbReference type="EMBL" id="CAJOBD010000612">
    <property type="protein sequence ID" value="CAF3696089.1"/>
    <property type="molecule type" value="Genomic_DNA"/>
</dbReference>